<comment type="function">
    <text evidence="13">Catalyzes the oxidation of L-aspartate to iminoaspartate.</text>
</comment>
<comment type="pathway">
    <text evidence="2 13">Cofactor biosynthesis; NAD(+) biosynthesis; iminoaspartate from L-aspartate (oxidase route): step 1/1.</text>
</comment>
<dbReference type="GO" id="GO:0033765">
    <property type="term" value="F:steroid dehydrogenase activity, acting on the CH-CH group of donors"/>
    <property type="evidence" value="ECO:0007669"/>
    <property type="project" value="UniProtKB-ARBA"/>
</dbReference>
<comment type="subcellular location">
    <subcellularLocation>
        <location evidence="13">Cytoplasm</location>
    </subcellularLocation>
</comment>
<keyword evidence="6 13" id="KW-0285">Flavoprotein</keyword>
<dbReference type="GO" id="GO:0005737">
    <property type="term" value="C:cytoplasm"/>
    <property type="evidence" value="ECO:0007669"/>
    <property type="project" value="UniProtKB-SubCell"/>
</dbReference>
<feature type="transmembrane region" description="Helical" evidence="14">
    <location>
        <begin position="18"/>
        <end position="37"/>
    </location>
</feature>
<dbReference type="SUPFAM" id="SSF46977">
    <property type="entry name" value="Succinate dehydrogenase/fumarate reductase flavoprotein C-terminal domain"/>
    <property type="match status" value="1"/>
</dbReference>
<dbReference type="PANTHER" id="PTHR42716:SF2">
    <property type="entry name" value="L-ASPARTATE OXIDASE, CHLOROPLASTIC"/>
    <property type="match status" value="1"/>
</dbReference>
<evidence type="ECO:0000313" key="17">
    <source>
        <dbReference type="EMBL" id="AIS52673.1"/>
    </source>
</evidence>
<evidence type="ECO:0000259" key="15">
    <source>
        <dbReference type="Pfam" id="PF00890"/>
    </source>
</evidence>
<dbReference type="Pfam" id="PF00890">
    <property type="entry name" value="FAD_binding_2"/>
    <property type="match status" value="1"/>
</dbReference>
<evidence type="ECO:0000256" key="7">
    <source>
        <dbReference type="ARBA" id="ARBA00022642"/>
    </source>
</evidence>
<feature type="active site" description="Proton acceptor" evidence="12">
    <location>
        <position position="290"/>
    </location>
</feature>
<protein>
    <recommendedName>
        <fullName evidence="5 11">L-aspartate oxidase</fullName>
        <ecNumber evidence="4 11">1.4.3.16</ecNumber>
    </recommendedName>
</protein>
<evidence type="ECO:0000256" key="14">
    <source>
        <dbReference type="SAM" id="Phobius"/>
    </source>
</evidence>
<feature type="domain" description="FAD-dependent oxidoreductase 2 FAD-binding" evidence="15">
    <location>
        <begin position="22"/>
        <end position="392"/>
    </location>
</feature>
<name>A0A097AS84_THEKI</name>
<sequence>MIDIKRYVWDFDIKKDDIATFDVVIIGTGVAGLYTAVNLDRRLKVAMVTKETIQISNTTLAQGGIAAPISSDDSPDIHYMDTIKAGAGLCSSKMVRILVDEALLNIEILLNMRIPFDLDDEGEIVLGQEGAHSRKRIIHASGDATGRIISEHLGLKLKTYENVTVFENTFLVDIITIDNTAVGVLLSQKEKNLILFAKYIVLASGGYGYLYKYTTNPEVTTGDGCAVAIRCGAKVVDMEFVQFHPTVLFHPMNKSFLISEAVRGEGGILYNIKGERFMSNYHPLAELAPRDVVARSIYFEMQKTNAENVFLDVTHLDKEFIKRRFPNIYSNCIKLGLDITKERIPVAPAQHYSMGGVLSDENGRTTVENLFVCGEAAGTMVHGANRLASNSLLEGLVFGRRIAQFINNHQVGSLKITSIISHKEEYENVNLDIISETELLREKMSSQAGIVREKDGLRNLLDFLIIKLDYLKNKKLQTLKEIEFYNMLTVAYPIVQAALTREESRGSHYRYDFPQQDDTNWKKHLTFCLNGWEVIDVNA</sequence>
<dbReference type="NCBIfam" id="TIGR00551">
    <property type="entry name" value="nadB"/>
    <property type="match status" value="1"/>
</dbReference>
<evidence type="ECO:0000259" key="16">
    <source>
        <dbReference type="Pfam" id="PF02910"/>
    </source>
</evidence>
<dbReference type="Gene3D" id="3.90.700.10">
    <property type="entry name" value="Succinate dehydrogenase/fumarate reductase flavoprotein, catalytic domain"/>
    <property type="match status" value="1"/>
</dbReference>
<reference evidence="18" key="1">
    <citation type="journal article" date="2015" name="Genome Announc.">
        <title>Whole-Genome Sequences of 80 Environmental and Clinical Isolates of Burkholderia pseudomallei.</title>
        <authorList>
            <person name="Johnson S.L."/>
            <person name="Baker A.L."/>
            <person name="Chain P.S."/>
            <person name="Currie B.J."/>
            <person name="Daligault H.E."/>
            <person name="Davenport K.W."/>
            <person name="Davis C.B."/>
            <person name="Inglis T.J."/>
            <person name="Kaestli M."/>
            <person name="Koren S."/>
            <person name="Mayo M."/>
            <person name="Merritt A.J."/>
            <person name="Price E.P."/>
            <person name="Sarovich D.S."/>
            <person name="Warner J."/>
            <person name="Rosovitz M.J."/>
        </authorList>
    </citation>
    <scope>NUCLEOTIDE SEQUENCE [LARGE SCALE GENOMIC DNA]</scope>
    <source>
        <strain evidence="18">DSM 2030</strain>
    </source>
</reference>
<keyword evidence="18" id="KW-1185">Reference proteome</keyword>
<dbReference type="Proteomes" id="UP000029669">
    <property type="component" value="Chromosome"/>
</dbReference>
<dbReference type="Pfam" id="PF02910">
    <property type="entry name" value="Succ_DH_flav_C"/>
    <property type="match status" value="1"/>
</dbReference>
<evidence type="ECO:0000256" key="2">
    <source>
        <dbReference type="ARBA" id="ARBA00004950"/>
    </source>
</evidence>
<dbReference type="KEGG" id="tki:TKV_c15070"/>
<keyword evidence="7 13" id="KW-0662">Pyridine nucleotide biosynthesis</keyword>
<comment type="cofactor">
    <cofactor evidence="1 13">
        <name>FAD</name>
        <dbReference type="ChEBI" id="CHEBI:57692"/>
    </cofactor>
</comment>
<comment type="similarity">
    <text evidence="3 13">Belongs to the FAD-dependent oxidoreductase 2 family. NadB subfamily.</text>
</comment>
<evidence type="ECO:0000256" key="12">
    <source>
        <dbReference type="PIRSR" id="PIRSR000171-1"/>
    </source>
</evidence>
<evidence type="ECO:0000256" key="6">
    <source>
        <dbReference type="ARBA" id="ARBA00022630"/>
    </source>
</evidence>
<dbReference type="InterPro" id="IPR037099">
    <property type="entry name" value="Fum_R/Succ_DH_flav-like_C_sf"/>
</dbReference>
<dbReference type="FunFam" id="3.90.700.10:FF:000002">
    <property type="entry name" value="L-aspartate oxidase"/>
    <property type="match status" value="1"/>
</dbReference>
<dbReference type="PIRSF" id="PIRSF000171">
    <property type="entry name" value="SDHA_APRA_LASPO"/>
    <property type="match status" value="1"/>
</dbReference>
<evidence type="ECO:0000256" key="8">
    <source>
        <dbReference type="ARBA" id="ARBA00022827"/>
    </source>
</evidence>
<dbReference type="SUPFAM" id="SSF56425">
    <property type="entry name" value="Succinate dehydrogenase/fumarate reductase flavoprotein, catalytic domain"/>
    <property type="match status" value="1"/>
</dbReference>
<dbReference type="InterPro" id="IPR003953">
    <property type="entry name" value="FAD-dep_OxRdtase_2_FAD-bd"/>
</dbReference>
<evidence type="ECO:0000256" key="5">
    <source>
        <dbReference type="ARBA" id="ARBA00021901"/>
    </source>
</evidence>
<dbReference type="PANTHER" id="PTHR42716">
    <property type="entry name" value="L-ASPARTATE OXIDASE"/>
    <property type="match status" value="1"/>
</dbReference>
<dbReference type="EC" id="1.4.3.16" evidence="4 11"/>
<keyword evidence="14" id="KW-1133">Transmembrane helix</keyword>
<feature type="domain" description="Fumarate reductase/succinate dehydrogenase flavoprotein-like C-terminal" evidence="16">
    <location>
        <begin position="440"/>
        <end position="527"/>
    </location>
</feature>
<dbReference type="GO" id="GO:0034628">
    <property type="term" value="P:'de novo' NAD+ biosynthetic process from L-aspartate"/>
    <property type="evidence" value="ECO:0007669"/>
    <property type="project" value="TreeGrafter"/>
</dbReference>
<comment type="catalytic activity">
    <reaction evidence="10">
        <text>L-aspartate + O2 = iminosuccinate + H2O2</text>
        <dbReference type="Rhea" id="RHEA:25876"/>
        <dbReference type="ChEBI" id="CHEBI:15379"/>
        <dbReference type="ChEBI" id="CHEBI:16240"/>
        <dbReference type="ChEBI" id="CHEBI:29991"/>
        <dbReference type="ChEBI" id="CHEBI:77875"/>
        <dbReference type="EC" id="1.4.3.16"/>
    </reaction>
    <physiologicalReaction direction="left-to-right" evidence="10">
        <dbReference type="Rhea" id="RHEA:25877"/>
    </physiologicalReaction>
</comment>
<keyword evidence="14" id="KW-0472">Membrane</keyword>
<dbReference type="Gene3D" id="3.50.50.60">
    <property type="entry name" value="FAD/NAD(P)-binding domain"/>
    <property type="match status" value="1"/>
</dbReference>
<dbReference type="InterPro" id="IPR015939">
    <property type="entry name" value="Fum_Rdtase/Succ_DH_flav-like_C"/>
</dbReference>
<dbReference type="STRING" id="2325.TKV_c15070"/>
<dbReference type="GO" id="GO:0008734">
    <property type="term" value="F:L-aspartate oxidase activity"/>
    <property type="evidence" value="ECO:0007669"/>
    <property type="project" value="UniProtKB-UniRule"/>
</dbReference>
<evidence type="ECO:0000256" key="9">
    <source>
        <dbReference type="ARBA" id="ARBA00023002"/>
    </source>
</evidence>
<dbReference type="InterPro" id="IPR027477">
    <property type="entry name" value="Succ_DH/fumarate_Rdtase_cat_sf"/>
</dbReference>
<dbReference type="UniPathway" id="UPA00253">
    <property type="reaction ID" value="UER00326"/>
</dbReference>
<evidence type="ECO:0000313" key="18">
    <source>
        <dbReference type="Proteomes" id="UP000029669"/>
    </source>
</evidence>
<dbReference type="PRINTS" id="PR00368">
    <property type="entry name" value="FADPNR"/>
</dbReference>
<organism evidence="17 18">
    <name type="scientific">Thermoanaerobacter kivui</name>
    <name type="common">Acetogenium kivui</name>
    <dbReference type="NCBI Taxonomy" id="2325"/>
    <lineage>
        <taxon>Bacteria</taxon>
        <taxon>Bacillati</taxon>
        <taxon>Bacillota</taxon>
        <taxon>Clostridia</taxon>
        <taxon>Thermoanaerobacterales</taxon>
        <taxon>Thermoanaerobacteraceae</taxon>
        <taxon>Thermoanaerobacter</taxon>
    </lineage>
</organism>
<dbReference type="Gene3D" id="1.20.58.100">
    <property type="entry name" value="Fumarate reductase/succinate dehydrogenase flavoprotein-like, C-terminal domain"/>
    <property type="match status" value="1"/>
</dbReference>
<dbReference type="InterPro" id="IPR036188">
    <property type="entry name" value="FAD/NAD-bd_sf"/>
</dbReference>
<evidence type="ECO:0000256" key="3">
    <source>
        <dbReference type="ARBA" id="ARBA00008562"/>
    </source>
</evidence>
<dbReference type="HOGENOM" id="CLU_014312_3_0_9"/>
<dbReference type="AlphaFoldDB" id="A0A097AS84"/>
<evidence type="ECO:0000256" key="11">
    <source>
        <dbReference type="NCBIfam" id="TIGR00551"/>
    </source>
</evidence>
<proteinExistence type="inferred from homology"/>
<keyword evidence="14" id="KW-0812">Transmembrane</keyword>
<keyword evidence="9 13" id="KW-0560">Oxidoreductase</keyword>
<dbReference type="eggNOG" id="COG0029">
    <property type="taxonomic scope" value="Bacteria"/>
</dbReference>
<evidence type="ECO:0000256" key="10">
    <source>
        <dbReference type="ARBA" id="ARBA00048305"/>
    </source>
</evidence>
<dbReference type="InterPro" id="IPR005288">
    <property type="entry name" value="NadB"/>
</dbReference>
<evidence type="ECO:0000256" key="4">
    <source>
        <dbReference type="ARBA" id="ARBA00012173"/>
    </source>
</evidence>
<evidence type="ECO:0000256" key="13">
    <source>
        <dbReference type="RuleBase" id="RU362049"/>
    </source>
</evidence>
<dbReference type="RefSeq" id="WP_049686246.1">
    <property type="nucleotide sequence ID" value="NZ_CP009170.1"/>
</dbReference>
<accession>A0A097AS84</accession>
<evidence type="ECO:0000256" key="1">
    <source>
        <dbReference type="ARBA" id="ARBA00001974"/>
    </source>
</evidence>
<gene>
    <name evidence="17" type="primary">nadB1</name>
    <name evidence="17" type="ORF">TKV_c15070</name>
</gene>
<dbReference type="EMBL" id="CP009170">
    <property type="protein sequence ID" value="AIS52673.1"/>
    <property type="molecule type" value="Genomic_DNA"/>
</dbReference>
<keyword evidence="8 13" id="KW-0274">FAD</keyword>
<dbReference type="SUPFAM" id="SSF51905">
    <property type="entry name" value="FAD/NAD(P)-binding domain"/>
    <property type="match status" value="1"/>
</dbReference>